<feature type="region of interest" description="Disordered" evidence="1">
    <location>
        <begin position="59"/>
        <end position="78"/>
    </location>
</feature>
<dbReference type="AlphaFoldDB" id="A0AAE9TIR1"/>
<feature type="compositionally biased region" description="Polar residues" evidence="1">
    <location>
        <begin position="62"/>
        <end position="78"/>
    </location>
</feature>
<dbReference type="EMBL" id="CP097770">
    <property type="protein sequence ID" value="UZP76553.1"/>
    <property type="molecule type" value="Genomic_DNA"/>
</dbReference>
<evidence type="ECO:0000256" key="1">
    <source>
        <dbReference type="SAM" id="MobiDB-lite"/>
    </source>
</evidence>
<protein>
    <submittedName>
        <fullName evidence="2">Uncharacterized protein</fullName>
    </submittedName>
</protein>
<proteinExistence type="predicted"/>
<organism evidence="2">
    <name type="scientific">Paenibacillus polymyxa</name>
    <name type="common">Bacillus polymyxa</name>
    <dbReference type="NCBI Taxonomy" id="1406"/>
    <lineage>
        <taxon>Bacteria</taxon>
        <taxon>Bacillati</taxon>
        <taxon>Bacillota</taxon>
        <taxon>Bacilli</taxon>
        <taxon>Bacillales</taxon>
        <taxon>Paenibacillaceae</taxon>
        <taxon>Paenibacillus</taxon>
    </lineage>
</organism>
<evidence type="ECO:0000313" key="2">
    <source>
        <dbReference type="EMBL" id="UZP76553.1"/>
    </source>
</evidence>
<reference evidence="2" key="1">
    <citation type="submission" date="2022-11" db="EMBL/GenBank/DDBJ databases">
        <authorList>
            <person name="Vasilchenko N.G."/>
            <person name="Prazdnova E.V."/>
            <person name="Gorovtsov A.V."/>
            <person name="Chistyakov V.A."/>
            <person name="Pak M.L."/>
        </authorList>
    </citation>
    <scope>NUCLEOTIDE SEQUENCE</scope>
    <source>
        <strain evidence="2">R 4.5</strain>
    </source>
</reference>
<name>A0AAE9TIR1_PAEPO</name>
<accession>A0AAE9TIR1</accession>
<sequence>MNIGSVFRGLLGDVKAGEAKKLDMQPGQVVRGVVLKVSEDGSEAVLQIQGSQVRAKLETPLQPGQTTTFQVQPASPAE</sequence>
<gene>
    <name evidence="2" type="ORF">MF626_06065</name>
</gene>